<comment type="caution">
    <text evidence="1">The sequence shown here is derived from an EMBL/GenBank/DDBJ whole genome shotgun (WGS) entry which is preliminary data.</text>
</comment>
<gene>
    <name evidence="1" type="ORF">HMPREF1981_01879</name>
</gene>
<name>U2DUL2_9BACE</name>
<reference evidence="1 2" key="1">
    <citation type="submission" date="2013-08" db="EMBL/GenBank/DDBJ databases">
        <authorList>
            <person name="Weinstock G."/>
            <person name="Sodergren E."/>
            <person name="Wylie T."/>
            <person name="Fulton L."/>
            <person name="Fulton R."/>
            <person name="Fronick C."/>
            <person name="O'Laughlin M."/>
            <person name="Godfrey J."/>
            <person name="Miner T."/>
            <person name="Herter B."/>
            <person name="Appelbaum E."/>
            <person name="Cordes M."/>
            <person name="Lek S."/>
            <person name="Wollam A."/>
            <person name="Pepin K.H."/>
            <person name="Palsikar V.B."/>
            <person name="Mitreva M."/>
            <person name="Wilson R.K."/>
        </authorList>
    </citation>
    <scope>NUCLEOTIDE SEQUENCE [LARGE SCALE GENOMIC DNA]</scope>
    <source>
        <strain evidence="1 2">F0041</strain>
    </source>
</reference>
<organism evidence="1 2">
    <name type="scientific">Bacteroides pyogenes F0041</name>
    <dbReference type="NCBI Taxonomy" id="1321819"/>
    <lineage>
        <taxon>Bacteria</taxon>
        <taxon>Pseudomonadati</taxon>
        <taxon>Bacteroidota</taxon>
        <taxon>Bacteroidia</taxon>
        <taxon>Bacteroidales</taxon>
        <taxon>Bacteroidaceae</taxon>
        <taxon>Bacteroides</taxon>
    </lineage>
</organism>
<dbReference type="Proteomes" id="UP000016496">
    <property type="component" value="Unassembled WGS sequence"/>
</dbReference>
<evidence type="ECO:0000313" key="1">
    <source>
        <dbReference type="EMBL" id="ERI85322.1"/>
    </source>
</evidence>
<evidence type="ECO:0000313" key="2">
    <source>
        <dbReference type="Proteomes" id="UP000016496"/>
    </source>
</evidence>
<sequence length="70" mass="7922">MFSFRKTSQKIGERLPDALPECCKGFGNSLARMELSGHMLCFNAAKYLATVRFAWNCRGICSALMQQSIW</sequence>
<dbReference type="EMBL" id="AWSV01000096">
    <property type="protein sequence ID" value="ERI85322.1"/>
    <property type="molecule type" value="Genomic_DNA"/>
</dbReference>
<protein>
    <submittedName>
        <fullName evidence="1">Uncharacterized protein</fullName>
    </submittedName>
</protein>
<dbReference type="AlphaFoldDB" id="U2DUL2"/>
<proteinExistence type="predicted"/>
<accession>U2DUL2</accession>
<dbReference type="HOGENOM" id="CLU_2749419_0_0_10"/>